<comment type="caution">
    <text evidence="5">The sequence shown here is derived from an EMBL/GenBank/DDBJ whole genome shotgun (WGS) entry which is preliminary data.</text>
</comment>
<evidence type="ECO:0000256" key="2">
    <source>
        <dbReference type="ARBA" id="ARBA00023125"/>
    </source>
</evidence>
<evidence type="ECO:0000313" key="6">
    <source>
        <dbReference type="Proteomes" id="UP000490800"/>
    </source>
</evidence>
<protein>
    <submittedName>
        <fullName evidence="5">MarR family transcriptional regulator</fullName>
    </submittedName>
</protein>
<dbReference type="GO" id="GO:0006950">
    <property type="term" value="P:response to stress"/>
    <property type="evidence" value="ECO:0007669"/>
    <property type="project" value="TreeGrafter"/>
</dbReference>
<dbReference type="SMART" id="SM00347">
    <property type="entry name" value="HTH_MARR"/>
    <property type="match status" value="1"/>
</dbReference>
<dbReference type="Pfam" id="PF01047">
    <property type="entry name" value="MarR"/>
    <property type="match status" value="1"/>
</dbReference>
<dbReference type="GO" id="GO:0003677">
    <property type="term" value="F:DNA binding"/>
    <property type="evidence" value="ECO:0007669"/>
    <property type="project" value="UniProtKB-KW"/>
</dbReference>
<dbReference type="PANTHER" id="PTHR33164:SF57">
    <property type="entry name" value="MARR-FAMILY TRANSCRIPTIONAL REGULATOR"/>
    <property type="match status" value="1"/>
</dbReference>
<dbReference type="OrthoDB" id="2389730at2"/>
<accession>A0A7X3JZX1</accession>
<evidence type="ECO:0000256" key="1">
    <source>
        <dbReference type="ARBA" id="ARBA00023015"/>
    </source>
</evidence>
<dbReference type="Proteomes" id="UP000490800">
    <property type="component" value="Unassembled WGS sequence"/>
</dbReference>
<dbReference type="PROSITE" id="PS50995">
    <property type="entry name" value="HTH_MARR_2"/>
    <property type="match status" value="1"/>
</dbReference>
<dbReference type="GO" id="GO:0003700">
    <property type="term" value="F:DNA-binding transcription factor activity"/>
    <property type="evidence" value="ECO:0007669"/>
    <property type="project" value="InterPro"/>
</dbReference>
<keyword evidence="3" id="KW-0804">Transcription</keyword>
<dbReference type="InterPro" id="IPR036388">
    <property type="entry name" value="WH-like_DNA-bd_sf"/>
</dbReference>
<organism evidence="5 6">
    <name type="scientific">Paenibacillus lutrae</name>
    <dbReference type="NCBI Taxonomy" id="2078573"/>
    <lineage>
        <taxon>Bacteria</taxon>
        <taxon>Bacillati</taxon>
        <taxon>Bacillota</taxon>
        <taxon>Bacilli</taxon>
        <taxon>Bacillales</taxon>
        <taxon>Paenibacillaceae</taxon>
        <taxon>Paenibacillus</taxon>
    </lineage>
</organism>
<name>A0A7X3JZX1_9BACL</name>
<dbReference type="PANTHER" id="PTHR33164">
    <property type="entry name" value="TRANSCRIPTIONAL REGULATOR, MARR FAMILY"/>
    <property type="match status" value="1"/>
</dbReference>
<dbReference type="PROSITE" id="PS01117">
    <property type="entry name" value="HTH_MARR_1"/>
    <property type="match status" value="1"/>
</dbReference>
<dbReference type="InterPro" id="IPR039422">
    <property type="entry name" value="MarR/SlyA-like"/>
</dbReference>
<evidence type="ECO:0000259" key="4">
    <source>
        <dbReference type="PROSITE" id="PS50995"/>
    </source>
</evidence>
<dbReference type="Gene3D" id="1.10.10.10">
    <property type="entry name" value="Winged helix-like DNA-binding domain superfamily/Winged helix DNA-binding domain"/>
    <property type="match status" value="1"/>
</dbReference>
<evidence type="ECO:0000313" key="5">
    <source>
        <dbReference type="EMBL" id="MVP00624.1"/>
    </source>
</evidence>
<reference evidence="5 6" key="1">
    <citation type="journal article" date="2019" name="Microorganisms">
        <title>Paenibacillus lutrae sp. nov., A Chitinolytic Species Isolated from A River Otter in Castril Natural Park, Granada, Spain.</title>
        <authorList>
            <person name="Rodriguez M."/>
            <person name="Reina J.C."/>
            <person name="Bejar V."/>
            <person name="Llamas I."/>
        </authorList>
    </citation>
    <scope>NUCLEOTIDE SEQUENCE [LARGE SCALE GENOMIC DNA]</scope>
    <source>
        <strain evidence="5 6">N10</strain>
    </source>
</reference>
<evidence type="ECO:0000256" key="3">
    <source>
        <dbReference type="ARBA" id="ARBA00023163"/>
    </source>
</evidence>
<dbReference type="AlphaFoldDB" id="A0A7X3JZX1"/>
<dbReference type="EMBL" id="RHLK01000007">
    <property type="protein sequence ID" value="MVP00624.1"/>
    <property type="molecule type" value="Genomic_DNA"/>
</dbReference>
<dbReference type="SUPFAM" id="SSF46785">
    <property type="entry name" value="Winged helix' DNA-binding domain"/>
    <property type="match status" value="1"/>
</dbReference>
<dbReference type="InterPro" id="IPR023187">
    <property type="entry name" value="Tscrpt_reg_MarR-type_CS"/>
</dbReference>
<dbReference type="InterPro" id="IPR036390">
    <property type="entry name" value="WH_DNA-bd_sf"/>
</dbReference>
<keyword evidence="2" id="KW-0238">DNA-binding</keyword>
<dbReference type="InterPro" id="IPR000835">
    <property type="entry name" value="HTH_MarR-typ"/>
</dbReference>
<feature type="domain" description="HTH marR-type" evidence="4">
    <location>
        <begin position="1"/>
        <end position="137"/>
    </location>
</feature>
<keyword evidence="6" id="KW-1185">Reference proteome</keyword>
<sequence>MKEDSVETIELQMALLVRRVTSVTPNRKSGSLDRSAYLLLHQISSQGLAGVKALAEEFQLDISTASRQAGALELKGYVRKVPDPQDGRSYFYQITDSGTQELTAYKQIRLDHITRLVSDWAEEDRQKFGDLLLKFNHSLMKR</sequence>
<gene>
    <name evidence="5" type="ORF">EDM21_14020</name>
</gene>
<proteinExistence type="predicted"/>
<keyword evidence="1" id="KW-0805">Transcription regulation</keyword>